<dbReference type="Proteomes" id="UP000219042">
    <property type="component" value="Unassembled WGS sequence"/>
</dbReference>
<dbReference type="EMBL" id="OANT01000013">
    <property type="protein sequence ID" value="SNX46586.1"/>
    <property type="molecule type" value="Genomic_DNA"/>
</dbReference>
<dbReference type="AlphaFoldDB" id="A0A240EDF3"/>
<dbReference type="RefSeq" id="WP_097080318.1">
    <property type="nucleotide sequence ID" value="NZ_BAABHT010000015.1"/>
</dbReference>
<protein>
    <recommendedName>
        <fullName evidence="3">Toxin HicA</fullName>
    </recommendedName>
</protein>
<keyword evidence="2" id="KW-1185">Reference proteome</keyword>
<proteinExistence type="predicted"/>
<evidence type="ECO:0008006" key="3">
    <source>
        <dbReference type="Google" id="ProtNLM"/>
    </source>
</evidence>
<evidence type="ECO:0000313" key="2">
    <source>
        <dbReference type="Proteomes" id="UP000219042"/>
    </source>
</evidence>
<accession>A0A240EDF3</accession>
<organism evidence="1 2">
    <name type="scientific">Acinetobacter puyangensis</name>
    <dbReference type="NCBI Taxonomy" id="1096779"/>
    <lineage>
        <taxon>Bacteria</taxon>
        <taxon>Pseudomonadati</taxon>
        <taxon>Pseudomonadota</taxon>
        <taxon>Gammaproteobacteria</taxon>
        <taxon>Moraxellales</taxon>
        <taxon>Moraxellaceae</taxon>
        <taxon>Acinetobacter</taxon>
    </lineage>
</organism>
<gene>
    <name evidence="1" type="ORF">SAMN05421731_11372</name>
</gene>
<dbReference type="OrthoDB" id="308644at2"/>
<sequence>MANLDQLIEQMRNSPKNVRFVDLLKVCKHYFGEPRQTGGSHTVFKTPWQGDPRINLQDDGGKTKPYQVKQVLAALDKLKVL</sequence>
<evidence type="ECO:0000313" key="1">
    <source>
        <dbReference type="EMBL" id="SNX46586.1"/>
    </source>
</evidence>
<name>A0A240EDF3_9GAMM</name>
<reference evidence="2" key="1">
    <citation type="submission" date="2016-09" db="EMBL/GenBank/DDBJ databases">
        <authorList>
            <person name="Varghese N."/>
            <person name="Submissions S."/>
        </authorList>
    </citation>
    <scope>NUCLEOTIDE SEQUENCE [LARGE SCALE GENOMIC DNA]</scope>
    <source>
        <strain evidence="2">ANC 4466</strain>
    </source>
</reference>